<dbReference type="eggNOG" id="COG0582">
    <property type="taxonomic scope" value="Bacteria"/>
</dbReference>
<organism evidence="2 3">
    <name type="scientific">Sphingomonas parapaucimobilis NBRC 15100</name>
    <dbReference type="NCBI Taxonomy" id="1219049"/>
    <lineage>
        <taxon>Bacteria</taxon>
        <taxon>Pseudomonadati</taxon>
        <taxon>Pseudomonadota</taxon>
        <taxon>Alphaproteobacteria</taxon>
        <taxon>Sphingomonadales</taxon>
        <taxon>Sphingomonadaceae</taxon>
        <taxon>Sphingomonas</taxon>
    </lineage>
</organism>
<keyword evidence="3" id="KW-1185">Reference proteome</keyword>
<dbReference type="Gene3D" id="1.10.443.10">
    <property type="entry name" value="Intergrase catalytic core"/>
    <property type="match status" value="1"/>
</dbReference>
<dbReference type="InterPro" id="IPR011010">
    <property type="entry name" value="DNA_brk_join_enz"/>
</dbReference>
<evidence type="ECO:0000313" key="2">
    <source>
        <dbReference type="EMBL" id="GAM00747.1"/>
    </source>
</evidence>
<dbReference type="AlphaFoldDB" id="A0A0A1W6F5"/>
<evidence type="ECO:0008006" key="4">
    <source>
        <dbReference type="Google" id="ProtNLM"/>
    </source>
</evidence>
<dbReference type="GO" id="GO:0006310">
    <property type="term" value="P:DNA recombination"/>
    <property type="evidence" value="ECO:0007669"/>
    <property type="project" value="UniProtKB-KW"/>
</dbReference>
<accession>A0A0A1W6F5</accession>
<name>A0A0A1W6F5_9SPHN</name>
<dbReference type="InterPro" id="IPR013762">
    <property type="entry name" value="Integrase-like_cat_sf"/>
</dbReference>
<protein>
    <recommendedName>
        <fullName evidence="4">Tyr recombinase domain-containing protein</fullName>
    </recommendedName>
</protein>
<dbReference type="RefSeq" id="WP_157013628.1">
    <property type="nucleotide sequence ID" value="NZ_BBPI01000035.1"/>
</dbReference>
<dbReference type="GO" id="GO:0003677">
    <property type="term" value="F:DNA binding"/>
    <property type="evidence" value="ECO:0007669"/>
    <property type="project" value="InterPro"/>
</dbReference>
<sequence>MKIGRENIPGLTQKNTAGGLRYYWEPSPAQRKAGWKTMTLPADLSAAISAARARNEDVGSWKDGGARPKDVQPYNRKTTFGYVITCYRRDILPTMSVKTQQVDQTALNRLDNWAGDQPVAWITRPRVKALRDAMMEHATLNGPGHAPAFHLLTTLRKVLGWWIKEQSLGIVNPAQEFGLPMPAPRHQVWEADALEAFAEAAVSMGAASIDLAVEIAAYTGQREEDVITLERSRWREISPRQLGHDERLYDALKSNHGPDAGKVMGVYVLQHKTKRWVGVPIEGELRDRIEATIAANRAAALARGTVQAQHIIVKESSGTGWGQSDFIHTFLDIRRAAAAVAIMDGNMDLAERLDALQFRDLRRTCIVNLGQLGLNDYQIGSISGHTQATIKKILEVYMPRTEAAAAQSIVARIPTRSDNSRNSDLGNVGT</sequence>
<reference evidence="2 3" key="1">
    <citation type="submission" date="2014-11" db="EMBL/GenBank/DDBJ databases">
        <title>Whole genome shotgun sequence of Sphingomonas parapaucimobilis NBRC 15100.</title>
        <authorList>
            <person name="Katano-Makiyama Y."/>
            <person name="Hosoyama A."/>
            <person name="Hashimoto M."/>
            <person name="Hosoyama Y."/>
            <person name="Noguchi M."/>
            <person name="Numata M."/>
            <person name="Tsuchikane K."/>
            <person name="Hirakata S."/>
            <person name="Uohara A."/>
            <person name="Shimodaira J."/>
            <person name="Ohji S."/>
            <person name="Ichikawa N."/>
            <person name="Kimura A."/>
            <person name="Yamazoe A."/>
            <person name="Fujita N."/>
        </authorList>
    </citation>
    <scope>NUCLEOTIDE SEQUENCE [LARGE SCALE GENOMIC DNA]</scope>
    <source>
        <strain evidence="2 3">NBRC 15100</strain>
    </source>
</reference>
<gene>
    <name evidence="2" type="ORF">SP5_035_01490</name>
</gene>
<dbReference type="SUPFAM" id="SSF56349">
    <property type="entry name" value="DNA breaking-rejoining enzymes"/>
    <property type="match status" value="1"/>
</dbReference>
<comment type="caution">
    <text evidence="2">The sequence shown here is derived from an EMBL/GenBank/DDBJ whole genome shotgun (WGS) entry which is preliminary data.</text>
</comment>
<dbReference type="EMBL" id="BBPI01000035">
    <property type="protein sequence ID" value="GAM00747.1"/>
    <property type="molecule type" value="Genomic_DNA"/>
</dbReference>
<dbReference type="GO" id="GO:0015074">
    <property type="term" value="P:DNA integration"/>
    <property type="evidence" value="ECO:0007669"/>
    <property type="project" value="InterPro"/>
</dbReference>
<evidence type="ECO:0000256" key="1">
    <source>
        <dbReference type="ARBA" id="ARBA00023172"/>
    </source>
</evidence>
<dbReference type="OrthoDB" id="7873969at2"/>
<dbReference type="Proteomes" id="UP000032305">
    <property type="component" value="Unassembled WGS sequence"/>
</dbReference>
<proteinExistence type="predicted"/>
<evidence type="ECO:0000313" key="3">
    <source>
        <dbReference type="Proteomes" id="UP000032305"/>
    </source>
</evidence>
<keyword evidence="1" id="KW-0233">DNA recombination</keyword>